<proteinExistence type="predicted"/>
<feature type="region of interest" description="Disordered" evidence="1">
    <location>
        <begin position="335"/>
        <end position="359"/>
    </location>
</feature>
<dbReference type="Pfam" id="PF03357">
    <property type="entry name" value="Snf7"/>
    <property type="match status" value="1"/>
</dbReference>
<feature type="compositionally biased region" description="Basic and acidic residues" evidence="1">
    <location>
        <begin position="212"/>
        <end position="224"/>
    </location>
</feature>
<feature type="compositionally biased region" description="Polar residues" evidence="1">
    <location>
        <begin position="253"/>
        <end position="267"/>
    </location>
</feature>
<feature type="region of interest" description="Disordered" evidence="1">
    <location>
        <begin position="204"/>
        <end position="276"/>
    </location>
</feature>
<evidence type="ECO:0000256" key="1">
    <source>
        <dbReference type="SAM" id="MobiDB-lite"/>
    </source>
</evidence>
<reference evidence="2" key="1">
    <citation type="submission" date="2021-01" db="EMBL/GenBank/DDBJ databases">
        <authorList>
            <person name="Corre E."/>
            <person name="Pelletier E."/>
            <person name="Niang G."/>
            <person name="Scheremetjew M."/>
            <person name="Finn R."/>
            <person name="Kale V."/>
            <person name="Holt S."/>
            <person name="Cochrane G."/>
            <person name="Meng A."/>
            <person name="Brown T."/>
            <person name="Cohen L."/>
        </authorList>
    </citation>
    <scope>NUCLEOTIDE SEQUENCE</scope>
    <source>
        <strain evidence="2">10249 10 AB</strain>
    </source>
</reference>
<feature type="compositionally biased region" description="Polar residues" evidence="1">
    <location>
        <begin position="339"/>
        <end position="357"/>
    </location>
</feature>
<accession>A0A7S4AB45</accession>
<organism evidence="2">
    <name type="scientific">Pseudo-nitzschia australis</name>
    <dbReference type="NCBI Taxonomy" id="44445"/>
    <lineage>
        <taxon>Eukaryota</taxon>
        <taxon>Sar</taxon>
        <taxon>Stramenopiles</taxon>
        <taxon>Ochrophyta</taxon>
        <taxon>Bacillariophyta</taxon>
        <taxon>Bacillariophyceae</taxon>
        <taxon>Bacillariophycidae</taxon>
        <taxon>Bacillariales</taxon>
        <taxon>Bacillariaceae</taxon>
        <taxon>Pseudo-nitzschia</taxon>
    </lineage>
</organism>
<dbReference type="AlphaFoldDB" id="A0A7S4AB45"/>
<gene>
    <name evidence="2" type="ORF">PAUS00366_LOCUS2499</name>
</gene>
<feature type="compositionally biased region" description="Polar residues" evidence="1">
    <location>
        <begin position="408"/>
        <end position="430"/>
    </location>
</feature>
<dbReference type="InterPro" id="IPR005024">
    <property type="entry name" value="Snf7_fam"/>
</dbReference>
<dbReference type="Gene3D" id="1.20.58.80">
    <property type="entry name" value="Phosphotransferase system, lactose/cellobiose-type IIA subunit"/>
    <property type="match status" value="1"/>
</dbReference>
<sequence length="668" mass="74772">MALNDDSPSAERRKFLKEADSASGLRILESFPLSKYIDIADRLLERFQNALDGRRLDEAYIFGLRFANICLSSLPQHPEWRRDTSSKARKQLTSQVGDVLCMMDVIKQRMDAEELAKMKQEIIAKEEEKARKNEEKNREKREMDKSRRREQQKRDALEKERAQFLAEQRSQIQEPIEQKQAIGIKKDGITKKKEIEQSAMAKLKAMQAQTVKHTDESQNKEERSTVASKKTAAKPKDAKTNERKLKNWLSGGKNKSSKITNDENIGSSPPFGTKDGAKMILLTTGVAEEKATIPKYAPEVTAEEHIRPQDLQLLHPQGETMAKFTINATDEEKRKNAIESPSDTISDTRTVKSTKGDTSVKPIRSKKIALLGSSVKSKIKGSINAVKPNKKTVSTITNKNKKTVSTITNKNNRNEKQQQLAKSKEIPSQQHEQKSSGDKPISLASYAGSMTKNDICSTAATIIAAQQAPRSRKEKATIDKLKRAISVQEDRLEEIEGKQIPFLLQSAKEFLKEKDKQGALKCLTHKKRLERQVDAVKAAVFNMETQMFMLESAFEDRHVKKALNEAANAIAGYQQNIGDPNAVMVDLTNMSASISELEAGDATDEELMEELSEWLSPEEKKKANANKDAYANDDDISLLTMPNFLPTVPVAMPISPSVDRILHAVLGS</sequence>
<dbReference type="Gene3D" id="1.10.287.1060">
    <property type="entry name" value="ESAT-6-like"/>
    <property type="match status" value="1"/>
</dbReference>
<feature type="region of interest" description="Disordered" evidence="1">
    <location>
        <begin position="408"/>
        <end position="444"/>
    </location>
</feature>
<protein>
    <recommendedName>
        <fullName evidence="3">USP8 dimerisation domain-containing protein</fullName>
    </recommendedName>
</protein>
<feature type="compositionally biased region" description="Basic and acidic residues" evidence="1">
    <location>
        <begin position="234"/>
        <end position="245"/>
    </location>
</feature>
<name>A0A7S4AB45_9STRA</name>
<dbReference type="GO" id="GO:0007034">
    <property type="term" value="P:vacuolar transport"/>
    <property type="evidence" value="ECO:0007669"/>
    <property type="project" value="InterPro"/>
</dbReference>
<evidence type="ECO:0008006" key="3">
    <source>
        <dbReference type="Google" id="ProtNLM"/>
    </source>
</evidence>
<feature type="region of interest" description="Disordered" evidence="1">
    <location>
        <begin position="127"/>
        <end position="159"/>
    </location>
</feature>
<evidence type="ECO:0000313" key="2">
    <source>
        <dbReference type="EMBL" id="CAE0709779.1"/>
    </source>
</evidence>
<dbReference type="EMBL" id="HBIX01003271">
    <property type="protein sequence ID" value="CAE0709779.1"/>
    <property type="molecule type" value="Transcribed_RNA"/>
</dbReference>